<dbReference type="SUPFAM" id="SSF52058">
    <property type="entry name" value="L domain-like"/>
    <property type="match status" value="1"/>
</dbReference>
<evidence type="ECO:0000256" key="1">
    <source>
        <dbReference type="ARBA" id="ARBA00006734"/>
    </source>
</evidence>
<organism evidence="12 13">
    <name type="scientific">Gnathostoma spinigerum</name>
    <dbReference type="NCBI Taxonomy" id="75299"/>
    <lineage>
        <taxon>Eukaryota</taxon>
        <taxon>Metazoa</taxon>
        <taxon>Ecdysozoa</taxon>
        <taxon>Nematoda</taxon>
        <taxon>Chromadorea</taxon>
        <taxon>Rhabditida</taxon>
        <taxon>Spirurina</taxon>
        <taxon>Gnathostomatomorpha</taxon>
        <taxon>Gnathostomatoidea</taxon>
        <taxon>Gnathostomatidae</taxon>
        <taxon>Gnathostoma</taxon>
    </lineage>
</organism>
<evidence type="ECO:0000256" key="3">
    <source>
        <dbReference type="ARBA" id="ARBA00014772"/>
    </source>
</evidence>
<keyword evidence="5 9" id="KW-0808">Transferase</keyword>
<dbReference type="Proteomes" id="UP001608902">
    <property type="component" value="Unassembled WGS sequence"/>
</dbReference>
<comment type="catalytic activity">
    <reaction evidence="8 9">
        <text>geranylgeranyl diphosphate + L-cysteinyl-[protein] = S-geranylgeranyl-L-cysteinyl-[protein] + diphosphate</text>
        <dbReference type="Rhea" id="RHEA:21240"/>
        <dbReference type="Rhea" id="RHEA-COMP:10131"/>
        <dbReference type="Rhea" id="RHEA-COMP:11537"/>
        <dbReference type="ChEBI" id="CHEBI:29950"/>
        <dbReference type="ChEBI" id="CHEBI:33019"/>
        <dbReference type="ChEBI" id="CHEBI:57533"/>
        <dbReference type="ChEBI" id="CHEBI:86021"/>
        <dbReference type="EC" id="2.5.1.60"/>
    </reaction>
</comment>
<comment type="function">
    <text evidence="9">Catalyzes the transfer of a geranyl-geranyl moiety from geranyl-geranyl pyrophosphate to cysteines occuring in specific C-terminal amino acid sequences.</text>
</comment>
<dbReference type="InterPro" id="IPR032675">
    <property type="entry name" value="LRR_dom_sf"/>
</dbReference>
<evidence type="ECO:0000256" key="4">
    <source>
        <dbReference type="ARBA" id="ARBA00022602"/>
    </source>
</evidence>
<evidence type="ECO:0000256" key="2">
    <source>
        <dbReference type="ARBA" id="ARBA00012656"/>
    </source>
</evidence>
<dbReference type="Gene3D" id="2.60.40.1130">
    <property type="entry name" value="Rab geranylgeranyltransferase alpha-subunit, insert domain"/>
    <property type="match status" value="1"/>
</dbReference>
<evidence type="ECO:0000313" key="13">
    <source>
        <dbReference type="Proteomes" id="UP001608902"/>
    </source>
</evidence>
<comment type="similarity">
    <text evidence="1 9">Belongs to the protein prenyltransferase subunit alpha family.</text>
</comment>
<evidence type="ECO:0000256" key="9">
    <source>
        <dbReference type="RuleBase" id="RU367120"/>
    </source>
</evidence>
<dbReference type="Gene3D" id="3.80.10.10">
    <property type="entry name" value="Ribonuclease Inhibitor"/>
    <property type="match status" value="1"/>
</dbReference>
<evidence type="ECO:0000313" key="12">
    <source>
        <dbReference type="EMBL" id="MFH4978758.1"/>
    </source>
</evidence>
<evidence type="ECO:0000256" key="8">
    <source>
        <dbReference type="ARBA" id="ARBA00047658"/>
    </source>
</evidence>
<dbReference type="Gene3D" id="1.25.40.120">
    <property type="entry name" value="Protein prenylyltransferase"/>
    <property type="match status" value="1"/>
</dbReference>
<name>A0ABD6EFJ3_9BILA</name>
<evidence type="ECO:0000256" key="11">
    <source>
        <dbReference type="SAM" id="MobiDB-lite"/>
    </source>
</evidence>
<reference evidence="12 13" key="1">
    <citation type="submission" date="2024-08" db="EMBL/GenBank/DDBJ databases">
        <title>Gnathostoma spinigerum genome.</title>
        <authorList>
            <person name="Gonzalez-Bertolin B."/>
            <person name="Monzon S."/>
            <person name="Zaballos A."/>
            <person name="Jimenez P."/>
            <person name="Dekumyoy P."/>
            <person name="Varona S."/>
            <person name="Cuesta I."/>
            <person name="Sumanam S."/>
            <person name="Adisakwattana P."/>
            <person name="Gasser R.B."/>
            <person name="Hernandez-Gonzalez A."/>
            <person name="Young N.D."/>
            <person name="Perteguer M.J."/>
        </authorList>
    </citation>
    <scope>NUCLEOTIDE SEQUENCE [LARGE SCALE GENOMIC DNA]</scope>
    <source>
        <strain evidence="12">AL3</strain>
        <tissue evidence="12">Liver</tissue>
    </source>
</reference>
<sequence>MHFVKKVPRTEEEEARNAKEKAKKLRTYCQLRDKINTKQRSDELDDELLELTGEILTKVPDLYSVWNLRRSVLEKLAEKKDNESEEEHLKRKDRLFSGELILTQSCLMTNCKSYCAWFHRGWAFSRIKSRDINHELKMCEKALQMDGRNFHCWDYRRLIAKIANLHPDEELKFSDKMIGANFSNYSAWHYRSSLLPVLFPDPERRIAISEERACLELKNMPNAFFTDPEDQSAWIYSEWLVSMCSRSFQVEAQPKLLSIIMNDEKTQIYATFNVAVCHTELSNNVNVEMEGDFDVHWMPIMRFPRTKFSRLWMATLKGAFRSLEVSNSSSEKYVKLASGGIVNVKELYRIYNVEQRDRNTELEKSVRNLTEQCRILIEELSGDQSPAALKWPVFTYTRCLIELDPAGNEETIIKNLRKLAYEYDPKRREMYREAEAKYLIDKTLRSTNNNGMRIIDELIKNGSLSLKDLDLSSVDHLVYLSSLITSLDLSGNALVQTKFLPMFPRLKQLHLDSNPLPSITDLKCPDLELLSIAGCFVSEVHDVDCILECDSLSRFIFCETALSEDNAKSESLRKIINENGRNIRLIRHWL</sequence>
<keyword evidence="4 9" id="KW-0637">Prenyltransferase</keyword>
<dbReference type="PANTHER" id="PTHR11129:SF2">
    <property type="entry name" value="GERANYLGERANYL TRANSFERASE TYPE-2 SUBUNIT ALPHA"/>
    <property type="match status" value="1"/>
</dbReference>
<dbReference type="PROSITE" id="PS51147">
    <property type="entry name" value="PFTA"/>
    <property type="match status" value="4"/>
</dbReference>
<dbReference type="AlphaFoldDB" id="A0ABD6EFJ3"/>
<accession>A0ABD6EFJ3</accession>
<gene>
    <name evidence="12" type="ORF">AB6A40_005467</name>
</gene>
<evidence type="ECO:0000256" key="5">
    <source>
        <dbReference type="ARBA" id="ARBA00022679"/>
    </source>
</evidence>
<protein>
    <recommendedName>
        <fullName evidence="3 9">Geranylgeranyl transferase type-2 subunit alpha</fullName>
        <ecNumber evidence="2 9">2.5.1.60</ecNumber>
    </recommendedName>
    <alternativeName>
        <fullName evidence="7 9">Geranylgeranyl transferase type II subunit alpha</fullName>
    </alternativeName>
</protein>
<dbReference type="GO" id="GO:0004663">
    <property type="term" value="F:Rab geranylgeranyltransferase activity"/>
    <property type="evidence" value="ECO:0007669"/>
    <property type="project" value="UniProtKB-UniRule"/>
</dbReference>
<evidence type="ECO:0000256" key="10">
    <source>
        <dbReference type="SAM" id="Coils"/>
    </source>
</evidence>
<keyword evidence="6" id="KW-0677">Repeat</keyword>
<feature type="coiled-coil region" evidence="10">
    <location>
        <begin position="352"/>
        <end position="379"/>
    </location>
</feature>
<dbReference type="GO" id="GO:0097354">
    <property type="term" value="P:prenylation"/>
    <property type="evidence" value="ECO:0007669"/>
    <property type="project" value="UniProtKB-UniRule"/>
</dbReference>
<dbReference type="InterPro" id="IPR002088">
    <property type="entry name" value="Prenyl_trans_a"/>
</dbReference>
<dbReference type="EMBL" id="JBGFUD010003488">
    <property type="protein sequence ID" value="MFH4978758.1"/>
    <property type="molecule type" value="Genomic_DNA"/>
</dbReference>
<dbReference type="EC" id="2.5.1.60" evidence="2 9"/>
<comment type="caution">
    <text evidence="12">The sequence shown here is derived from an EMBL/GenBank/DDBJ whole genome shotgun (WGS) entry which is preliminary data.</text>
</comment>
<evidence type="ECO:0000256" key="7">
    <source>
        <dbReference type="ARBA" id="ARBA00031267"/>
    </source>
</evidence>
<keyword evidence="10" id="KW-0175">Coiled coil</keyword>
<feature type="region of interest" description="Disordered" evidence="11">
    <location>
        <begin position="1"/>
        <end position="20"/>
    </location>
</feature>
<proteinExistence type="inferred from homology"/>
<dbReference type="PANTHER" id="PTHR11129">
    <property type="entry name" value="PROTEIN FARNESYLTRANSFERASE ALPHA SUBUNIT/RAB GERANYLGERANYL TRANSFERASE ALPHA SUBUNIT"/>
    <property type="match status" value="1"/>
</dbReference>
<dbReference type="SUPFAM" id="SSF48439">
    <property type="entry name" value="Protein prenylyltransferase"/>
    <property type="match status" value="1"/>
</dbReference>
<dbReference type="Pfam" id="PF01239">
    <property type="entry name" value="PPTA"/>
    <property type="match status" value="4"/>
</dbReference>
<evidence type="ECO:0000256" key="6">
    <source>
        <dbReference type="ARBA" id="ARBA00022737"/>
    </source>
</evidence>
<dbReference type="FunFam" id="1.25.40.120:FF:000035">
    <property type="entry name" value="Geranylgeranyl transferase type-2 subunit alpha"/>
    <property type="match status" value="1"/>
</dbReference>
<keyword evidence="13" id="KW-1185">Reference proteome</keyword>